<keyword evidence="3" id="KW-1185">Reference proteome</keyword>
<dbReference type="AlphaFoldDB" id="A0AAI9KXC4"/>
<evidence type="ECO:0000313" key="4">
    <source>
        <dbReference type="Proteomes" id="UP001165145"/>
    </source>
</evidence>
<dbReference type="EMBL" id="BSRL01000001">
    <property type="protein sequence ID" value="GLV67837.1"/>
    <property type="molecule type" value="Genomic_DNA"/>
</dbReference>
<dbReference type="Proteomes" id="UP001165145">
    <property type="component" value="Unassembled WGS sequence"/>
</dbReference>
<reference evidence="2" key="2">
    <citation type="submission" date="2023-02" db="EMBL/GenBank/DDBJ databases">
        <title>Pectobacterium carotovorum subsp. carotovorum NBRC 12380.</title>
        <authorList>
            <person name="Ichikawa N."/>
            <person name="Sato H."/>
            <person name="Tonouchi N."/>
        </authorList>
    </citation>
    <scope>NUCLEOTIDE SEQUENCE</scope>
    <source>
        <strain evidence="2">NBRC 12380</strain>
    </source>
</reference>
<organism evidence="2 4">
    <name type="scientific">Pectobacterium carotovorum subsp. carotovorum</name>
    <name type="common">Erwinia carotovora subsp. carotovora</name>
    <dbReference type="NCBI Taxonomy" id="555"/>
    <lineage>
        <taxon>Bacteria</taxon>
        <taxon>Pseudomonadati</taxon>
        <taxon>Pseudomonadota</taxon>
        <taxon>Gammaproteobacteria</taxon>
        <taxon>Enterobacterales</taxon>
        <taxon>Pectobacteriaceae</taxon>
        <taxon>Pectobacterium</taxon>
    </lineage>
</organism>
<evidence type="ECO:0000313" key="2">
    <source>
        <dbReference type="EMBL" id="GLV67837.1"/>
    </source>
</evidence>
<reference evidence="1" key="1">
    <citation type="submission" date="2022-06" db="EMBL/GenBank/DDBJ databases">
        <title>Draft genome sequences of Pectobacterium carotovorum subsp. carotovorum str. NBRC12380.</title>
        <authorList>
            <person name="Wakabayashi Y."/>
            <person name="Kojima K."/>
        </authorList>
    </citation>
    <scope>NUCLEOTIDE SEQUENCE</scope>
    <source>
        <strain evidence="1">NBRC 12380</strain>
    </source>
</reference>
<protein>
    <submittedName>
        <fullName evidence="2">Uncharacterized protein</fullName>
    </submittedName>
</protein>
<dbReference type="RefSeq" id="WP_131604657.1">
    <property type="nucleotide sequence ID" value="NZ_BRLF01000001.1"/>
</dbReference>
<accession>A0AAI9KXC4</accession>
<comment type="caution">
    <text evidence="2">The sequence shown here is derived from an EMBL/GenBank/DDBJ whole genome shotgun (WGS) entry which is preliminary data.</text>
</comment>
<gene>
    <name evidence="2" type="ORF">Pcaca03_02810</name>
    <name evidence="1" type="ORF">SOASR016_02810</name>
</gene>
<evidence type="ECO:0000313" key="3">
    <source>
        <dbReference type="Proteomes" id="UP001058167"/>
    </source>
</evidence>
<dbReference type="Proteomes" id="UP001058167">
    <property type="component" value="Unassembled WGS sequence"/>
</dbReference>
<proteinExistence type="predicted"/>
<dbReference type="EMBL" id="BRLF01000001">
    <property type="protein sequence ID" value="GKX45529.1"/>
    <property type="molecule type" value="Genomic_DNA"/>
</dbReference>
<sequence>MKNSTNNIDEWLNNENDDVEYIYALHNLLSGSAGAYGYKSVPVHNNHHAVQISSPNQSDVLILSSQKAIDECKRQLHNMYYAGYPDIDSWYRDRKNSEDE</sequence>
<name>A0AAI9KXC4_PECCC</name>
<evidence type="ECO:0000313" key="1">
    <source>
        <dbReference type="EMBL" id="GKX45529.1"/>
    </source>
</evidence>